<feature type="binding site" evidence="7">
    <location>
        <begin position="86"/>
        <end position="93"/>
    </location>
    <ligand>
        <name>substrate</name>
    </ligand>
</feature>
<evidence type="ECO:0000256" key="1">
    <source>
        <dbReference type="ARBA" id="ARBA00004821"/>
    </source>
</evidence>
<comment type="catalytic activity">
    <reaction evidence="5">
        <text>octanoyl-[ACP] + L-lysyl-[protein] = N(6)-octanoyl-L-lysyl-[protein] + holo-[ACP] + H(+)</text>
        <dbReference type="Rhea" id="RHEA:17665"/>
        <dbReference type="Rhea" id="RHEA-COMP:9636"/>
        <dbReference type="Rhea" id="RHEA-COMP:9685"/>
        <dbReference type="Rhea" id="RHEA-COMP:9752"/>
        <dbReference type="Rhea" id="RHEA-COMP:9928"/>
        <dbReference type="ChEBI" id="CHEBI:15378"/>
        <dbReference type="ChEBI" id="CHEBI:29969"/>
        <dbReference type="ChEBI" id="CHEBI:64479"/>
        <dbReference type="ChEBI" id="CHEBI:78463"/>
        <dbReference type="ChEBI" id="CHEBI:78809"/>
        <dbReference type="EC" id="2.3.1.181"/>
    </reaction>
</comment>
<evidence type="ECO:0000256" key="8">
    <source>
        <dbReference type="PIRSR" id="PIRSR016262-3"/>
    </source>
</evidence>
<accession>A0A0W4ZV83</accession>
<dbReference type="AlphaFoldDB" id="A0A0W4ZV83"/>
<keyword evidence="3 5" id="KW-0808">Transferase</keyword>
<dbReference type="PIRSF" id="PIRSF016262">
    <property type="entry name" value="LPLase"/>
    <property type="match status" value="1"/>
</dbReference>
<dbReference type="PANTHER" id="PTHR10993:SF7">
    <property type="entry name" value="LIPOYLTRANSFERASE 2, MITOCHONDRIAL-RELATED"/>
    <property type="match status" value="1"/>
</dbReference>
<comment type="similarity">
    <text evidence="2 5">Belongs to the LipB family.</text>
</comment>
<dbReference type="PANTHER" id="PTHR10993">
    <property type="entry name" value="OCTANOYLTRANSFERASE"/>
    <property type="match status" value="1"/>
</dbReference>
<comment type="function">
    <text evidence="5">Catalyzes the transfer of endogenously produced octanoic acid from octanoyl-acyl-carrier-protein onto the lipoyl domains of lipoate-dependent enzymes. Lipoyl-ACP can also act as a substrate although octanoyl-ACP is likely to be the physiological substrate.</text>
</comment>
<evidence type="ECO:0000313" key="10">
    <source>
        <dbReference type="EMBL" id="KTW32271.1"/>
    </source>
</evidence>
<dbReference type="CDD" id="cd16444">
    <property type="entry name" value="LipB"/>
    <property type="match status" value="1"/>
</dbReference>
<evidence type="ECO:0000256" key="3">
    <source>
        <dbReference type="ARBA" id="ARBA00022679"/>
    </source>
</evidence>
<dbReference type="Gene3D" id="3.30.930.10">
    <property type="entry name" value="Bira Bifunctional Protein, Domain 2"/>
    <property type="match status" value="1"/>
</dbReference>
<dbReference type="NCBIfam" id="TIGR00214">
    <property type="entry name" value="lipB"/>
    <property type="match status" value="1"/>
</dbReference>
<organism evidence="10 11">
    <name type="scientific">Pneumocystis jirovecii (strain RU7)</name>
    <name type="common">Human pneumocystis pneumonia agent</name>
    <dbReference type="NCBI Taxonomy" id="1408657"/>
    <lineage>
        <taxon>Eukaryota</taxon>
        <taxon>Fungi</taxon>
        <taxon>Dikarya</taxon>
        <taxon>Ascomycota</taxon>
        <taxon>Taphrinomycotina</taxon>
        <taxon>Pneumocystomycetes</taxon>
        <taxon>Pneumocystaceae</taxon>
        <taxon>Pneumocystis</taxon>
    </lineage>
</organism>
<dbReference type="SUPFAM" id="SSF55681">
    <property type="entry name" value="Class II aaRS and biotin synthetases"/>
    <property type="match status" value="1"/>
</dbReference>
<dbReference type="Pfam" id="PF21948">
    <property type="entry name" value="LplA-B_cat"/>
    <property type="match status" value="1"/>
</dbReference>
<evidence type="ECO:0000313" key="11">
    <source>
        <dbReference type="Proteomes" id="UP000053447"/>
    </source>
</evidence>
<evidence type="ECO:0000259" key="9">
    <source>
        <dbReference type="PROSITE" id="PS51733"/>
    </source>
</evidence>
<dbReference type="InterPro" id="IPR045864">
    <property type="entry name" value="aa-tRNA-synth_II/BPL/LPL"/>
</dbReference>
<dbReference type="InterPro" id="IPR004143">
    <property type="entry name" value="BPL_LPL_catalytic"/>
</dbReference>
<dbReference type="RefSeq" id="XP_018230963.1">
    <property type="nucleotide sequence ID" value="XM_018372629.1"/>
</dbReference>
<evidence type="ECO:0000256" key="6">
    <source>
        <dbReference type="PIRSR" id="PIRSR016262-1"/>
    </source>
</evidence>
<evidence type="ECO:0000256" key="5">
    <source>
        <dbReference type="PIRNR" id="PIRNR016262"/>
    </source>
</evidence>
<protein>
    <recommendedName>
        <fullName evidence="5">Octanoyltransferase</fullName>
        <ecNumber evidence="5">2.3.1.181</ecNumber>
    </recommendedName>
</protein>
<dbReference type="EMBL" id="LFWA01000002">
    <property type="protein sequence ID" value="KTW32271.1"/>
    <property type="molecule type" value="Genomic_DNA"/>
</dbReference>
<evidence type="ECO:0000256" key="2">
    <source>
        <dbReference type="ARBA" id="ARBA00007907"/>
    </source>
</evidence>
<dbReference type="Proteomes" id="UP000053447">
    <property type="component" value="Unassembled WGS sequence"/>
</dbReference>
<dbReference type="PROSITE" id="PS51733">
    <property type="entry name" value="BPL_LPL_CATALYTIC"/>
    <property type="match status" value="1"/>
</dbReference>
<feature type="binding site" evidence="7">
    <location>
        <begin position="166"/>
        <end position="168"/>
    </location>
    <ligand>
        <name>substrate</name>
    </ligand>
</feature>
<dbReference type="InterPro" id="IPR020605">
    <property type="entry name" value="Octanoyltransferase_CS"/>
</dbReference>
<feature type="site" description="Lowers pKa of active site Cys" evidence="8">
    <location>
        <position position="150"/>
    </location>
</feature>
<name>A0A0W4ZV83_PNEJ7</name>
<keyword evidence="11" id="KW-1185">Reference proteome</keyword>
<dbReference type="GO" id="GO:0009249">
    <property type="term" value="P:protein lipoylation"/>
    <property type="evidence" value="ECO:0007669"/>
    <property type="project" value="InterPro"/>
</dbReference>
<dbReference type="GeneID" id="28938884"/>
<comment type="pathway">
    <text evidence="1 5">Protein modification; protein lipoylation via endogenous pathway; protein N(6)-(lipoyl)lysine from octanoyl-[acyl-carrier-protein]: step 1/2.</text>
</comment>
<dbReference type="OrthoDB" id="19908at2759"/>
<dbReference type="InterPro" id="IPR000544">
    <property type="entry name" value="Octanoyltransferase"/>
</dbReference>
<dbReference type="EC" id="2.3.1.181" evidence="5"/>
<dbReference type="VEuPathDB" id="FungiDB:T551_00362"/>
<comment type="caution">
    <text evidence="10">The sequence shown here is derived from an EMBL/GenBank/DDBJ whole genome shotgun (WGS) entry which is preliminary data.</text>
</comment>
<feature type="domain" description="BPL/LPL catalytic" evidence="9">
    <location>
        <begin position="40"/>
        <end position="216"/>
    </location>
</feature>
<gene>
    <name evidence="10" type="ORF">T551_00362</name>
</gene>
<dbReference type="GO" id="GO:0033819">
    <property type="term" value="F:lipoyl(octanoyl) transferase activity"/>
    <property type="evidence" value="ECO:0007669"/>
    <property type="project" value="UniProtKB-EC"/>
</dbReference>
<reference evidence="11" key="1">
    <citation type="journal article" date="2016" name="Nat. Commun.">
        <title>Genome analysis of three Pneumocystis species reveals adaptation mechanisms to life exclusively in mammalian hosts.</title>
        <authorList>
            <person name="Ma L."/>
            <person name="Chen Z."/>
            <person name="Huang D.W."/>
            <person name="Kutty G."/>
            <person name="Ishihara M."/>
            <person name="Wang H."/>
            <person name="Abouelleil A."/>
            <person name="Bishop L."/>
            <person name="Davey E."/>
            <person name="Deng R."/>
            <person name="Deng X."/>
            <person name="Fan L."/>
            <person name="Fantoni G."/>
            <person name="Fitzgerald M."/>
            <person name="Gogineni E."/>
            <person name="Goldberg J.M."/>
            <person name="Handley G."/>
            <person name="Hu X."/>
            <person name="Huber C."/>
            <person name="Jiao X."/>
            <person name="Jones K."/>
            <person name="Levin J.Z."/>
            <person name="Liu Y."/>
            <person name="Macdonald P."/>
            <person name="Melnikov A."/>
            <person name="Raley C."/>
            <person name="Sassi M."/>
            <person name="Sherman B.T."/>
            <person name="Song X."/>
            <person name="Sykes S."/>
            <person name="Tran B."/>
            <person name="Walsh L."/>
            <person name="Xia Y."/>
            <person name="Yang J."/>
            <person name="Young S."/>
            <person name="Zeng Q."/>
            <person name="Zheng X."/>
            <person name="Stephens R."/>
            <person name="Nusbaum C."/>
            <person name="Birren B.W."/>
            <person name="Azadi P."/>
            <person name="Lempicki R.A."/>
            <person name="Cuomo C.A."/>
            <person name="Kovacs J.A."/>
        </authorList>
    </citation>
    <scope>NUCLEOTIDE SEQUENCE [LARGE SCALE GENOMIC DNA]</scope>
    <source>
        <strain evidence="11">RU7</strain>
    </source>
</reference>
<dbReference type="STRING" id="1408657.A0A0W4ZV83"/>
<feature type="binding site" evidence="7">
    <location>
        <begin position="153"/>
        <end position="155"/>
    </location>
    <ligand>
        <name>substrate</name>
    </ligand>
</feature>
<evidence type="ECO:0000256" key="4">
    <source>
        <dbReference type="ARBA" id="ARBA00023315"/>
    </source>
</evidence>
<feature type="active site" description="Acyl-thioester intermediate" evidence="6">
    <location>
        <position position="184"/>
    </location>
</feature>
<evidence type="ECO:0000256" key="7">
    <source>
        <dbReference type="PIRSR" id="PIRSR016262-2"/>
    </source>
</evidence>
<proteinExistence type="inferred from homology"/>
<sequence>MQRMLYLPLRGPCKYTTAAAIQESWVSLFLAHKQWPETYTKPPALLIVSQFEPTYTCGRRESNRLSEEDVVYLRTNPSAMVVNTLRGGQITFHGPGQIVGYPILDLVDFQMTLKEYVNRLELSMLRTCNAFGLTTILTEHRGVWVSPTRKIASIGLHLRRHITSHGIALNVSTNLSYFNKITACGLKNKEMTSFEREGIKIPLETVQSHWKLISKK</sequence>
<keyword evidence="4 5" id="KW-0012">Acyltransferase</keyword>
<dbReference type="PROSITE" id="PS01313">
    <property type="entry name" value="LIPB"/>
    <property type="match status" value="1"/>
</dbReference>
<dbReference type="UniPathway" id="UPA00538">
    <property type="reaction ID" value="UER00592"/>
</dbReference>